<dbReference type="STRING" id="1428644.BIV57_12415"/>
<keyword evidence="2" id="KW-1185">Reference proteome</keyword>
<reference evidence="1 2" key="1">
    <citation type="submission" date="2016-10" db="EMBL/GenBank/DDBJ databases">
        <title>Genome sequence of Streptomyces gilvigriseus MUSC 26.</title>
        <authorList>
            <person name="Lee L.-H."/>
            <person name="Ser H.-L."/>
        </authorList>
    </citation>
    <scope>NUCLEOTIDE SEQUENCE [LARGE SCALE GENOMIC DNA]</scope>
    <source>
        <strain evidence="1 2">MUSC 26</strain>
    </source>
</reference>
<proteinExistence type="predicted"/>
<dbReference type="OrthoDB" id="3295834at2"/>
<protein>
    <submittedName>
        <fullName evidence="1">Pilus assembly protein CpaE</fullName>
    </submittedName>
</protein>
<dbReference type="AlphaFoldDB" id="A0A1J7BUI9"/>
<name>A0A1J7BUI9_9ACTN</name>
<organism evidence="1 2">
    <name type="scientific">Mangrovactinospora gilvigrisea</name>
    <dbReference type="NCBI Taxonomy" id="1428644"/>
    <lineage>
        <taxon>Bacteria</taxon>
        <taxon>Bacillati</taxon>
        <taxon>Actinomycetota</taxon>
        <taxon>Actinomycetes</taxon>
        <taxon>Kitasatosporales</taxon>
        <taxon>Streptomycetaceae</taxon>
        <taxon>Mangrovactinospora</taxon>
    </lineage>
</organism>
<gene>
    <name evidence="1" type="ORF">BIV57_12415</name>
</gene>
<dbReference type="EMBL" id="MLCF01000062">
    <property type="protein sequence ID" value="OIV37129.1"/>
    <property type="molecule type" value="Genomic_DNA"/>
</dbReference>
<evidence type="ECO:0000313" key="1">
    <source>
        <dbReference type="EMBL" id="OIV37129.1"/>
    </source>
</evidence>
<comment type="caution">
    <text evidence="1">The sequence shown here is derived from an EMBL/GenBank/DDBJ whole genome shotgun (WGS) entry which is preliminary data.</text>
</comment>
<dbReference type="RefSeq" id="WP_071656863.1">
    <property type="nucleotide sequence ID" value="NZ_MLCF01000062.1"/>
</dbReference>
<accession>A0A1J7BUI9</accession>
<evidence type="ECO:0000313" key="2">
    <source>
        <dbReference type="Proteomes" id="UP000243342"/>
    </source>
</evidence>
<sequence>MLDLRTAERLRRAGLAWNPAPGDRFVIPDRGMDDDVFVISNMTVDLHRMPDDSTVIGFNGTVEWALDSLEKEDALWLPREDQLRDLLGGTFRLLARDGDGYAVTLRVNGSPHAFAGADPEAAYAAALYFLITGDDPSHPSPTGL</sequence>
<dbReference type="Proteomes" id="UP000243342">
    <property type="component" value="Unassembled WGS sequence"/>
</dbReference>